<name>A0ACC0ZPA1_9ROSI</name>
<dbReference type="EMBL" id="CM047910">
    <property type="protein sequence ID" value="KAJ0074810.1"/>
    <property type="molecule type" value="Genomic_DNA"/>
</dbReference>
<dbReference type="Proteomes" id="UP001164250">
    <property type="component" value="Chromosome 15"/>
</dbReference>
<sequence>MAKSCNFSFFFFSLLLGHGVVELEASTPVYRNLKLSLSNPFQTYRTGYHFQPAKNWMNVASCDLLFLMILAWTNGWTKICRSQCKDLIAVSNMVLGNTSLGFRVNPLPGSPTRACNQVGHSKWLDVGWVSQVGFVGFQYWHAQSKRELNPVGRAKAWITWFLKVEGTA</sequence>
<reference evidence="2" key="1">
    <citation type="journal article" date="2023" name="G3 (Bethesda)">
        <title>Genome assembly and association tests identify interacting loci associated with vigor, precocity, and sex in interspecific pistachio rootstocks.</title>
        <authorList>
            <person name="Palmer W."/>
            <person name="Jacygrad E."/>
            <person name="Sagayaradj S."/>
            <person name="Cavanaugh K."/>
            <person name="Han R."/>
            <person name="Bertier L."/>
            <person name="Beede B."/>
            <person name="Kafkas S."/>
            <person name="Golino D."/>
            <person name="Preece J."/>
            <person name="Michelmore R."/>
        </authorList>
    </citation>
    <scope>NUCLEOTIDE SEQUENCE [LARGE SCALE GENOMIC DNA]</scope>
</reference>
<evidence type="ECO:0000313" key="1">
    <source>
        <dbReference type="EMBL" id="KAJ0074810.1"/>
    </source>
</evidence>
<organism evidence="1 2">
    <name type="scientific">Pistacia atlantica</name>
    <dbReference type="NCBI Taxonomy" id="434234"/>
    <lineage>
        <taxon>Eukaryota</taxon>
        <taxon>Viridiplantae</taxon>
        <taxon>Streptophyta</taxon>
        <taxon>Embryophyta</taxon>
        <taxon>Tracheophyta</taxon>
        <taxon>Spermatophyta</taxon>
        <taxon>Magnoliopsida</taxon>
        <taxon>eudicotyledons</taxon>
        <taxon>Gunneridae</taxon>
        <taxon>Pentapetalae</taxon>
        <taxon>rosids</taxon>
        <taxon>malvids</taxon>
        <taxon>Sapindales</taxon>
        <taxon>Anacardiaceae</taxon>
        <taxon>Pistacia</taxon>
    </lineage>
</organism>
<proteinExistence type="predicted"/>
<gene>
    <name evidence="1" type="ORF">Patl1_33501</name>
</gene>
<protein>
    <submittedName>
        <fullName evidence="1">Uncharacterized protein</fullName>
    </submittedName>
</protein>
<accession>A0ACC0ZPA1</accession>
<keyword evidence="2" id="KW-1185">Reference proteome</keyword>
<evidence type="ECO:0000313" key="2">
    <source>
        <dbReference type="Proteomes" id="UP001164250"/>
    </source>
</evidence>
<comment type="caution">
    <text evidence="1">The sequence shown here is derived from an EMBL/GenBank/DDBJ whole genome shotgun (WGS) entry which is preliminary data.</text>
</comment>